<dbReference type="InterPro" id="IPR006168">
    <property type="entry name" value="G3P_DH_NAD-dep"/>
</dbReference>
<dbReference type="PIRSF" id="PIRSF000114">
    <property type="entry name" value="Glycerol-3-P_dh"/>
    <property type="match status" value="1"/>
</dbReference>
<dbReference type="InterPro" id="IPR011128">
    <property type="entry name" value="G3P_DH_NAD-dep_N"/>
</dbReference>
<gene>
    <name evidence="14" type="primary">Dper\GL11294</name>
    <name evidence="14" type="ORF">Dper_GL11294</name>
</gene>
<evidence type="ECO:0000256" key="1">
    <source>
        <dbReference type="ARBA" id="ARBA00005189"/>
    </source>
</evidence>
<protein>
    <recommendedName>
        <fullName evidence="11">Glycerol-3-phosphate dehydrogenase [NAD(+)]</fullName>
        <ecNumber evidence="11">1.1.1.8</ecNumber>
    </recommendedName>
</protein>
<evidence type="ECO:0000256" key="9">
    <source>
        <dbReference type="PIRSR" id="PIRSR000114-3"/>
    </source>
</evidence>
<evidence type="ECO:0000256" key="11">
    <source>
        <dbReference type="RuleBase" id="RU361243"/>
    </source>
</evidence>
<name>B4GA19_DROPE</name>
<evidence type="ECO:0000256" key="4">
    <source>
        <dbReference type="ARBA" id="ARBA00011738"/>
    </source>
</evidence>
<feature type="domain" description="Glycerol-3-phosphate dehydrogenase NAD-dependent C-terminal" evidence="13">
    <location>
        <begin position="225"/>
        <end position="370"/>
    </location>
</feature>
<dbReference type="GO" id="GO:0006650">
    <property type="term" value="P:glycerophospholipid metabolic process"/>
    <property type="evidence" value="ECO:0007669"/>
    <property type="project" value="UniProtKB-UniPathway"/>
</dbReference>
<dbReference type="PRINTS" id="PR00077">
    <property type="entry name" value="GPDHDRGNASE"/>
</dbReference>
<keyword evidence="5 10" id="KW-0560">Oxidoreductase</keyword>
<dbReference type="PANTHER" id="PTHR11728">
    <property type="entry name" value="GLYCEROL-3-PHOSPHATE DEHYDROGENASE"/>
    <property type="match status" value="1"/>
</dbReference>
<accession>B4GA19</accession>
<dbReference type="PANTHER" id="PTHR11728:SF8">
    <property type="entry name" value="GLYCEROL-3-PHOSPHATE DEHYDROGENASE [NAD(+)]-RELATED"/>
    <property type="match status" value="1"/>
</dbReference>
<keyword evidence="15" id="KW-1185">Reference proteome</keyword>
<dbReference type="InterPro" id="IPR013328">
    <property type="entry name" value="6PGD_dom2"/>
</dbReference>
<evidence type="ECO:0000256" key="10">
    <source>
        <dbReference type="RuleBase" id="RU000437"/>
    </source>
</evidence>
<feature type="binding site" evidence="9">
    <location>
        <position position="300"/>
    </location>
    <ligand>
        <name>NAD(+)</name>
        <dbReference type="ChEBI" id="CHEBI:57540"/>
    </ligand>
</feature>
<dbReference type="UniPathway" id="UPA00086"/>
<dbReference type="NCBIfam" id="TIGR03376">
    <property type="entry name" value="glycerol3P_DH"/>
    <property type="match status" value="1"/>
</dbReference>
<dbReference type="GO" id="GO:0141152">
    <property type="term" value="F:glycerol-3-phosphate dehydrogenase (NAD+) activity"/>
    <property type="evidence" value="ECO:0007669"/>
    <property type="project" value="UniProtKB-UniRule"/>
</dbReference>
<dbReference type="InterPro" id="IPR008927">
    <property type="entry name" value="6-PGluconate_DH-like_C_sf"/>
</dbReference>
<comment type="catalytic activity">
    <reaction evidence="7 11">
        <text>sn-glycerol 3-phosphate + NAD(+) = dihydroxyacetone phosphate + NADH + H(+)</text>
        <dbReference type="Rhea" id="RHEA:11092"/>
        <dbReference type="ChEBI" id="CHEBI:15378"/>
        <dbReference type="ChEBI" id="CHEBI:57540"/>
        <dbReference type="ChEBI" id="CHEBI:57597"/>
        <dbReference type="ChEBI" id="CHEBI:57642"/>
        <dbReference type="ChEBI" id="CHEBI:57945"/>
        <dbReference type="EC" id="1.1.1.8"/>
    </reaction>
</comment>
<dbReference type="EMBL" id="CH479181">
    <property type="protein sequence ID" value="EDW31771.1"/>
    <property type="molecule type" value="Genomic_DNA"/>
</dbReference>
<comment type="pathway">
    <text evidence="2">Phospholipid metabolism; alpha-glycerophosphate cycle.</text>
</comment>
<comment type="subunit">
    <text evidence="4">Homodimer.</text>
</comment>
<dbReference type="SUPFAM" id="SSF48179">
    <property type="entry name" value="6-phosphogluconate dehydrogenase C-terminal domain-like"/>
    <property type="match status" value="1"/>
</dbReference>
<dbReference type="OrthoDB" id="10263760at2759"/>
<dbReference type="Pfam" id="PF07479">
    <property type="entry name" value="NAD_Gly3P_dh_C"/>
    <property type="match status" value="1"/>
</dbReference>
<reference evidence="14 15" key="1">
    <citation type="journal article" date="2007" name="Nature">
        <title>Evolution of genes and genomes on the Drosophila phylogeny.</title>
        <authorList>
            <consortium name="Drosophila 12 Genomes Consortium"/>
            <person name="Clark A.G."/>
            <person name="Eisen M.B."/>
            <person name="Smith D.R."/>
            <person name="Bergman C.M."/>
            <person name="Oliver B."/>
            <person name="Markow T.A."/>
            <person name="Kaufman T.C."/>
            <person name="Kellis M."/>
            <person name="Gelbart W."/>
            <person name="Iyer V.N."/>
            <person name="Pollard D.A."/>
            <person name="Sackton T.B."/>
            <person name="Larracuente A.M."/>
            <person name="Singh N.D."/>
            <person name="Abad J.P."/>
            <person name="Abt D.N."/>
            <person name="Adryan B."/>
            <person name="Aguade M."/>
            <person name="Akashi H."/>
            <person name="Anderson W.W."/>
            <person name="Aquadro C.F."/>
            <person name="Ardell D.H."/>
            <person name="Arguello R."/>
            <person name="Artieri C.G."/>
            <person name="Barbash D.A."/>
            <person name="Barker D."/>
            <person name="Barsanti P."/>
            <person name="Batterham P."/>
            <person name="Batzoglou S."/>
            <person name="Begun D."/>
            <person name="Bhutkar A."/>
            <person name="Blanco E."/>
            <person name="Bosak S.A."/>
            <person name="Bradley R.K."/>
            <person name="Brand A.D."/>
            <person name="Brent M.R."/>
            <person name="Brooks A.N."/>
            <person name="Brown R.H."/>
            <person name="Butlin R.K."/>
            <person name="Caggese C."/>
            <person name="Calvi B.R."/>
            <person name="Bernardo de Carvalho A."/>
            <person name="Caspi A."/>
            <person name="Castrezana S."/>
            <person name="Celniker S.E."/>
            <person name="Chang J.L."/>
            <person name="Chapple C."/>
            <person name="Chatterji S."/>
            <person name="Chinwalla A."/>
            <person name="Civetta A."/>
            <person name="Clifton S.W."/>
            <person name="Comeron J.M."/>
            <person name="Costello J.C."/>
            <person name="Coyne J.A."/>
            <person name="Daub J."/>
            <person name="David R.G."/>
            <person name="Delcher A.L."/>
            <person name="Delehaunty K."/>
            <person name="Do C.B."/>
            <person name="Ebling H."/>
            <person name="Edwards K."/>
            <person name="Eickbush T."/>
            <person name="Evans J.D."/>
            <person name="Filipski A."/>
            <person name="Findeiss S."/>
            <person name="Freyhult E."/>
            <person name="Fulton L."/>
            <person name="Fulton R."/>
            <person name="Garcia A.C."/>
            <person name="Gardiner A."/>
            <person name="Garfield D.A."/>
            <person name="Garvin B.E."/>
            <person name="Gibson G."/>
            <person name="Gilbert D."/>
            <person name="Gnerre S."/>
            <person name="Godfrey J."/>
            <person name="Good R."/>
            <person name="Gotea V."/>
            <person name="Gravely B."/>
            <person name="Greenberg A.J."/>
            <person name="Griffiths-Jones S."/>
            <person name="Gross S."/>
            <person name="Guigo R."/>
            <person name="Gustafson E.A."/>
            <person name="Haerty W."/>
            <person name="Hahn M.W."/>
            <person name="Halligan D.L."/>
            <person name="Halpern A.L."/>
            <person name="Halter G.M."/>
            <person name="Han M.V."/>
            <person name="Heger A."/>
            <person name="Hillier L."/>
            <person name="Hinrichs A.S."/>
            <person name="Holmes I."/>
            <person name="Hoskins R.A."/>
            <person name="Hubisz M.J."/>
            <person name="Hultmark D."/>
            <person name="Huntley M.A."/>
            <person name="Jaffe D.B."/>
            <person name="Jagadeeshan S."/>
            <person name="Jeck W.R."/>
            <person name="Johnson J."/>
            <person name="Jones C.D."/>
            <person name="Jordan W.C."/>
            <person name="Karpen G.H."/>
            <person name="Kataoka E."/>
            <person name="Keightley P.D."/>
            <person name="Kheradpour P."/>
            <person name="Kirkness E.F."/>
            <person name="Koerich L.B."/>
            <person name="Kristiansen K."/>
            <person name="Kudrna D."/>
            <person name="Kulathinal R.J."/>
            <person name="Kumar S."/>
            <person name="Kwok R."/>
            <person name="Lander E."/>
            <person name="Langley C.H."/>
            <person name="Lapoint R."/>
            <person name="Lazzaro B.P."/>
            <person name="Lee S.J."/>
            <person name="Levesque L."/>
            <person name="Li R."/>
            <person name="Lin C.F."/>
            <person name="Lin M.F."/>
            <person name="Lindblad-Toh K."/>
            <person name="Llopart A."/>
            <person name="Long M."/>
            <person name="Low L."/>
            <person name="Lozovsky E."/>
            <person name="Lu J."/>
            <person name="Luo M."/>
            <person name="Machado C.A."/>
            <person name="Makalowski W."/>
            <person name="Marzo M."/>
            <person name="Matsuda M."/>
            <person name="Matzkin L."/>
            <person name="McAllister B."/>
            <person name="McBride C.S."/>
            <person name="McKernan B."/>
            <person name="McKernan K."/>
            <person name="Mendez-Lago M."/>
            <person name="Minx P."/>
            <person name="Mollenhauer M.U."/>
            <person name="Montooth K."/>
            <person name="Mount S.M."/>
            <person name="Mu X."/>
            <person name="Myers E."/>
            <person name="Negre B."/>
            <person name="Newfeld S."/>
            <person name="Nielsen R."/>
            <person name="Noor M.A."/>
            <person name="O'Grady P."/>
            <person name="Pachter L."/>
            <person name="Papaceit M."/>
            <person name="Parisi M.J."/>
            <person name="Parisi M."/>
            <person name="Parts L."/>
            <person name="Pedersen J.S."/>
            <person name="Pesole G."/>
            <person name="Phillippy A.M."/>
            <person name="Ponting C.P."/>
            <person name="Pop M."/>
            <person name="Porcelli D."/>
            <person name="Powell J.R."/>
            <person name="Prohaska S."/>
            <person name="Pruitt K."/>
            <person name="Puig M."/>
            <person name="Quesneville H."/>
            <person name="Ram K.R."/>
            <person name="Rand D."/>
            <person name="Rasmussen M.D."/>
            <person name="Reed L.K."/>
            <person name="Reenan R."/>
            <person name="Reily A."/>
            <person name="Remington K.A."/>
            <person name="Rieger T.T."/>
            <person name="Ritchie M.G."/>
            <person name="Robin C."/>
            <person name="Rogers Y.H."/>
            <person name="Rohde C."/>
            <person name="Rozas J."/>
            <person name="Rubenfield M.J."/>
            <person name="Ruiz A."/>
            <person name="Russo S."/>
            <person name="Salzberg S.L."/>
            <person name="Sanchez-Gracia A."/>
            <person name="Saranga D.J."/>
            <person name="Sato H."/>
            <person name="Schaeffer S.W."/>
            <person name="Schatz M.C."/>
            <person name="Schlenke T."/>
            <person name="Schwartz R."/>
            <person name="Segarra C."/>
            <person name="Singh R.S."/>
            <person name="Sirot L."/>
            <person name="Sirota M."/>
            <person name="Sisneros N.B."/>
            <person name="Smith C.D."/>
            <person name="Smith T.F."/>
            <person name="Spieth J."/>
            <person name="Stage D.E."/>
            <person name="Stark A."/>
            <person name="Stephan W."/>
            <person name="Strausberg R.L."/>
            <person name="Strempel S."/>
            <person name="Sturgill D."/>
            <person name="Sutton G."/>
            <person name="Sutton G.G."/>
            <person name="Tao W."/>
            <person name="Teichmann S."/>
            <person name="Tobari Y.N."/>
            <person name="Tomimura Y."/>
            <person name="Tsolas J.M."/>
            <person name="Valente V.L."/>
            <person name="Venter E."/>
            <person name="Venter J.C."/>
            <person name="Vicario S."/>
            <person name="Vieira F.G."/>
            <person name="Vilella A.J."/>
            <person name="Villasante A."/>
            <person name="Walenz B."/>
            <person name="Wang J."/>
            <person name="Wasserman M."/>
            <person name="Watts T."/>
            <person name="Wilson D."/>
            <person name="Wilson R.K."/>
            <person name="Wing R.A."/>
            <person name="Wolfner M.F."/>
            <person name="Wong A."/>
            <person name="Wong G.K."/>
            <person name="Wu C.I."/>
            <person name="Wu G."/>
            <person name="Yamamoto D."/>
            <person name="Yang H.P."/>
            <person name="Yang S.P."/>
            <person name="Yorke J.A."/>
            <person name="Yoshida K."/>
            <person name="Zdobnov E."/>
            <person name="Zhang P."/>
            <person name="Zhang Y."/>
            <person name="Zimin A.V."/>
            <person name="Baldwin J."/>
            <person name="Abdouelleil A."/>
            <person name="Abdulkadir J."/>
            <person name="Abebe A."/>
            <person name="Abera B."/>
            <person name="Abreu J."/>
            <person name="Acer S.C."/>
            <person name="Aftuck L."/>
            <person name="Alexander A."/>
            <person name="An P."/>
            <person name="Anderson E."/>
            <person name="Anderson S."/>
            <person name="Arachi H."/>
            <person name="Azer M."/>
            <person name="Bachantsang P."/>
            <person name="Barry A."/>
            <person name="Bayul T."/>
            <person name="Berlin A."/>
            <person name="Bessette D."/>
            <person name="Bloom T."/>
            <person name="Blye J."/>
            <person name="Boguslavskiy L."/>
            <person name="Bonnet C."/>
            <person name="Boukhgalter B."/>
            <person name="Bourzgui I."/>
            <person name="Brown A."/>
            <person name="Cahill P."/>
            <person name="Channer S."/>
            <person name="Cheshatsang Y."/>
            <person name="Chuda L."/>
            <person name="Citroen M."/>
            <person name="Collymore A."/>
            <person name="Cooke P."/>
            <person name="Costello M."/>
            <person name="D'Aco K."/>
            <person name="Daza R."/>
            <person name="De Haan G."/>
            <person name="DeGray S."/>
            <person name="DeMaso C."/>
            <person name="Dhargay N."/>
            <person name="Dooley K."/>
            <person name="Dooley E."/>
            <person name="Doricent M."/>
            <person name="Dorje P."/>
            <person name="Dorjee K."/>
            <person name="Dupes A."/>
            <person name="Elong R."/>
            <person name="Falk J."/>
            <person name="Farina A."/>
            <person name="Faro S."/>
            <person name="Ferguson D."/>
            <person name="Fisher S."/>
            <person name="Foley C.D."/>
            <person name="Franke A."/>
            <person name="Friedrich D."/>
            <person name="Gadbois L."/>
            <person name="Gearin G."/>
            <person name="Gearin C.R."/>
            <person name="Giannoukos G."/>
            <person name="Goode T."/>
            <person name="Graham J."/>
            <person name="Grandbois E."/>
            <person name="Grewal S."/>
            <person name="Gyaltsen K."/>
            <person name="Hafez N."/>
            <person name="Hagos B."/>
            <person name="Hall J."/>
            <person name="Henson C."/>
            <person name="Hollinger A."/>
            <person name="Honan T."/>
            <person name="Huard M.D."/>
            <person name="Hughes L."/>
            <person name="Hurhula B."/>
            <person name="Husby M.E."/>
            <person name="Kamat A."/>
            <person name="Kanga B."/>
            <person name="Kashin S."/>
            <person name="Khazanovich D."/>
            <person name="Kisner P."/>
            <person name="Lance K."/>
            <person name="Lara M."/>
            <person name="Lee W."/>
            <person name="Lennon N."/>
            <person name="Letendre F."/>
            <person name="LeVine R."/>
            <person name="Lipovsky A."/>
            <person name="Liu X."/>
            <person name="Liu J."/>
            <person name="Liu S."/>
            <person name="Lokyitsang T."/>
            <person name="Lokyitsang Y."/>
            <person name="Lubonja R."/>
            <person name="Lui A."/>
            <person name="MacDonald P."/>
            <person name="Magnisalis V."/>
            <person name="Maru K."/>
            <person name="Matthews C."/>
            <person name="McCusker W."/>
            <person name="McDonough S."/>
            <person name="Mehta T."/>
            <person name="Meldrim J."/>
            <person name="Meneus L."/>
            <person name="Mihai O."/>
            <person name="Mihalev A."/>
            <person name="Mihova T."/>
            <person name="Mittelman R."/>
            <person name="Mlenga V."/>
            <person name="Montmayeur A."/>
            <person name="Mulrain L."/>
            <person name="Navidi A."/>
            <person name="Naylor J."/>
            <person name="Negash T."/>
            <person name="Nguyen T."/>
            <person name="Nguyen N."/>
            <person name="Nicol R."/>
            <person name="Norbu C."/>
            <person name="Norbu N."/>
            <person name="Novod N."/>
            <person name="O'Neill B."/>
            <person name="Osman S."/>
            <person name="Markiewicz E."/>
            <person name="Oyono O.L."/>
            <person name="Patti C."/>
            <person name="Phunkhang P."/>
            <person name="Pierre F."/>
            <person name="Priest M."/>
            <person name="Raghuraman S."/>
            <person name="Rege F."/>
            <person name="Reyes R."/>
            <person name="Rise C."/>
            <person name="Rogov P."/>
            <person name="Ross K."/>
            <person name="Ryan E."/>
            <person name="Settipalli S."/>
            <person name="Shea T."/>
            <person name="Sherpa N."/>
            <person name="Shi L."/>
            <person name="Shih D."/>
            <person name="Sparrow T."/>
            <person name="Spaulding J."/>
            <person name="Stalker J."/>
            <person name="Stange-Thomann N."/>
            <person name="Stavropoulos S."/>
            <person name="Stone C."/>
            <person name="Strader C."/>
            <person name="Tesfaye S."/>
            <person name="Thomson T."/>
            <person name="Thoulutsang Y."/>
            <person name="Thoulutsang D."/>
            <person name="Topham K."/>
            <person name="Topping I."/>
            <person name="Tsamla T."/>
            <person name="Vassiliev H."/>
            <person name="Vo A."/>
            <person name="Wangchuk T."/>
            <person name="Wangdi T."/>
            <person name="Weiand M."/>
            <person name="Wilkinson J."/>
            <person name="Wilson A."/>
            <person name="Yadav S."/>
            <person name="Young G."/>
            <person name="Yu Q."/>
            <person name="Zembek L."/>
            <person name="Zhong D."/>
            <person name="Zimmer A."/>
            <person name="Zwirko Z."/>
            <person name="Jaffe D.B."/>
            <person name="Alvarez P."/>
            <person name="Brockman W."/>
            <person name="Butler J."/>
            <person name="Chin C."/>
            <person name="Gnerre S."/>
            <person name="Grabherr M."/>
            <person name="Kleber M."/>
            <person name="Mauceli E."/>
            <person name="MacCallum I."/>
        </authorList>
    </citation>
    <scope>NUCLEOTIDE SEQUENCE [LARGE SCALE GENOMIC DNA]</scope>
    <source>
        <strain evidence="15">MSH-3 / Tucson 14011-0111.49</strain>
    </source>
</reference>
<dbReference type="SMR" id="B4GA19"/>
<proteinExistence type="inferred from homology"/>
<dbReference type="SUPFAM" id="SSF51735">
    <property type="entry name" value="NAD(P)-binding Rossmann-fold domains"/>
    <property type="match status" value="1"/>
</dbReference>
<dbReference type="FunFam" id="1.10.1040.10:FF:000004">
    <property type="entry name" value="Glycerol-3-phosphate dehydrogenase [NAD(+)]"/>
    <property type="match status" value="1"/>
</dbReference>
<dbReference type="GO" id="GO:0005829">
    <property type="term" value="C:cytosol"/>
    <property type="evidence" value="ECO:0007669"/>
    <property type="project" value="TreeGrafter"/>
</dbReference>
<organism evidence="15">
    <name type="scientific">Drosophila persimilis</name>
    <name type="common">Fruit fly</name>
    <dbReference type="NCBI Taxonomy" id="7234"/>
    <lineage>
        <taxon>Eukaryota</taxon>
        <taxon>Metazoa</taxon>
        <taxon>Ecdysozoa</taxon>
        <taxon>Arthropoda</taxon>
        <taxon>Hexapoda</taxon>
        <taxon>Insecta</taxon>
        <taxon>Pterygota</taxon>
        <taxon>Neoptera</taxon>
        <taxon>Endopterygota</taxon>
        <taxon>Diptera</taxon>
        <taxon>Brachycera</taxon>
        <taxon>Muscomorpha</taxon>
        <taxon>Ephydroidea</taxon>
        <taxon>Drosophilidae</taxon>
        <taxon>Drosophila</taxon>
        <taxon>Sophophora</taxon>
    </lineage>
</organism>
<dbReference type="GO" id="GO:0042803">
    <property type="term" value="F:protein homodimerization activity"/>
    <property type="evidence" value="ECO:0007669"/>
    <property type="project" value="InterPro"/>
</dbReference>
<dbReference type="Gene3D" id="1.10.1040.10">
    <property type="entry name" value="N-(1-d-carboxylethyl)-l-norvaline Dehydrogenase, domain 2"/>
    <property type="match status" value="1"/>
</dbReference>
<dbReference type="GO" id="GO:0005975">
    <property type="term" value="P:carbohydrate metabolic process"/>
    <property type="evidence" value="ECO:0007669"/>
    <property type="project" value="InterPro"/>
</dbReference>
<keyword evidence="6 9" id="KW-0520">NAD</keyword>
<dbReference type="GO" id="GO:0051287">
    <property type="term" value="F:NAD binding"/>
    <property type="evidence" value="ECO:0007669"/>
    <property type="project" value="UniProtKB-UniRule"/>
</dbReference>
<evidence type="ECO:0000256" key="2">
    <source>
        <dbReference type="ARBA" id="ARBA00005192"/>
    </source>
</evidence>
<dbReference type="STRING" id="7234.B4GA19"/>
<feature type="domain" description="Glycerol-3-phosphate dehydrogenase NAD-dependent N-terminal" evidence="12">
    <location>
        <begin position="37"/>
        <end position="204"/>
    </location>
</feature>
<feature type="binding site" evidence="9">
    <location>
        <position position="185"/>
    </location>
    <ligand>
        <name>NAD(+)</name>
        <dbReference type="ChEBI" id="CHEBI:57540"/>
    </ligand>
</feature>
<dbReference type="InterPro" id="IPR006109">
    <property type="entry name" value="G3P_DH_NAD-dep_C"/>
</dbReference>
<comment type="pathway">
    <text evidence="1">Lipid metabolism.</text>
</comment>
<comment type="similarity">
    <text evidence="3 10">Belongs to the NAD-dependent glycerol-3-phosphate dehydrogenase family.</text>
</comment>
<evidence type="ECO:0000313" key="15">
    <source>
        <dbReference type="Proteomes" id="UP000008744"/>
    </source>
</evidence>
<dbReference type="InterPro" id="IPR036291">
    <property type="entry name" value="NAD(P)-bd_dom_sf"/>
</dbReference>
<dbReference type="Proteomes" id="UP000008744">
    <property type="component" value="Unassembled WGS sequence"/>
</dbReference>
<feature type="binding site" evidence="9">
    <location>
        <position position="128"/>
    </location>
    <ligand>
        <name>NAD(+)</name>
        <dbReference type="ChEBI" id="CHEBI:57540"/>
    </ligand>
</feature>
<evidence type="ECO:0000259" key="13">
    <source>
        <dbReference type="Pfam" id="PF07479"/>
    </source>
</evidence>
<sequence length="389" mass="43176">MNEPKPMNPHGSGWANELAAVDEAYLHYKMADKISTCIIGSGNWATTIARNVGRNVAAMANTMEPKVYMYVYEEIVEGRKLTEIINTTHINVKYMPDFVLPENIVAVDDIVTAARDSDILIFAIPPTFVSSCCKTLLGKVKPTAHAVSLIKGFERGDDGQIILISQIIMRQLKVSCSVMVGCNLAHELANDNFAEGTVGCRDQKYYRVLRDIFKSETFRVVVTEDADCVEICSTLRNIIAFAAGCSDGMELNENTKAGIIRRGFLEMLQFVDVFYPGCRMGTFFEACGISDLVTSCYANRNRKLAEAFVKTGKPLCELEHILISGHEPLGPVTAELVHILLKKKGLVDKFPLFTTVYKICMGDLPLTRLVEALCQASEDIFHPQHTFQL</sequence>
<dbReference type="HOGENOM" id="CLU_033449_2_5_1"/>
<evidence type="ECO:0000256" key="3">
    <source>
        <dbReference type="ARBA" id="ARBA00011009"/>
    </source>
</evidence>
<dbReference type="InterPro" id="IPR017751">
    <property type="entry name" value="G3P_DH_NAD-dep_euk"/>
</dbReference>
<evidence type="ECO:0000256" key="6">
    <source>
        <dbReference type="ARBA" id="ARBA00023027"/>
    </source>
</evidence>
<evidence type="ECO:0000256" key="5">
    <source>
        <dbReference type="ARBA" id="ARBA00023002"/>
    </source>
</evidence>
<evidence type="ECO:0000313" key="14">
    <source>
        <dbReference type="EMBL" id="EDW31771.1"/>
    </source>
</evidence>
<evidence type="ECO:0000256" key="8">
    <source>
        <dbReference type="PIRSR" id="PIRSR000114-2"/>
    </source>
</evidence>
<dbReference type="GO" id="GO:0046168">
    <property type="term" value="P:glycerol-3-phosphate catabolic process"/>
    <property type="evidence" value="ECO:0007669"/>
    <property type="project" value="UniProtKB-UniRule"/>
</dbReference>
<dbReference type="PhylomeDB" id="B4GA19"/>
<evidence type="ECO:0000256" key="7">
    <source>
        <dbReference type="ARBA" id="ARBA00048683"/>
    </source>
</evidence>
<dbReference type="AlphaFoldDB" id="B4GA19"/>
<feature type="binding site" evidence="8">
    <location>
        <begin position="300"/>
        <end position="301"/>
    </location>
    <ligand>
        <name>substrate</name>
    </ligand>
</feature>
<dbReference type="Gene3D" id="3.40.50.720">
    <property type="entry name" value="NAD(P)-binding Rossmann-like Domain"/>
    <property type="match status" value="1"/>
</dbReference>
<dbReference type="EC" id="1.1.1.8" evidence="11"/>
<evidence type="ECO:0000259" key="12">
    <source>
        <dbReference type="Pfam" id="PF01210"/>
    </source>
</evidence>
<dbReference type="Pfam" id="PF01210">
    <property type="entry name" value="NAD_Gly3P_dh_N"/>
    <property type="match status" value="1"/>
</dbReference>
<feature type="binding site" evidence="8">
    <location>
        <position position="151"/>
    </location>
    <ligand>
        <name>substrate</name>
    </ligand>
</feature>
<dbReference type="OMA" id="TFVSSCC"/>
<dbReference type="eggNOG" id="KOG2711">
    <property type="taxonomic scope" value="Eukaryota"/>
</dbReference>